<sequence>MIKLLERMKKLAYIVLFFTQLMAAQSAFDKGNEQYREGKYEEAAQSYESILEGGEESAEVYFNLGNAYYKLNQTAPSIYNYEKALLLKPNDKDIKVNLGFAQKMVIDDIQATPKVGFSKLFYGLVGIYHYDTWAGIAVGFAFGVLLFFIGYYFAGSTLLKRMFFAGILLSLVVIVISIVSATFVKTESSKMRPAIVFSEVASVKSEPLNNAPDAFILHEGTKVNVVEVLDNWKKVTLADESTGWIKDNDIKELKD</sequence>
<dbReference type="PROSITE" id="PS50005">
    <property type="entry name" value="TPR"/>
    <property type="match status" value="1"/>
</dbReference>
<dbReference type="Pfam" id="PF00515">
    <property type="entry name" value="TPR_1"/>
    <property type="match status" value="1"/>
</dbReference>
<keyword evidence="2" id="KW-0472">Membrane</keyword>
<keyword evidence="5" id="KW-1185">Reference proteome</keyword>
<feature type="repeat" description="TPR" evidence="1">
    <location>
        <begin position="58"/>
        <end position="91"/>
    </location>
</feature>
<evidence type="ECO:0000256" key="2">
    <source>
        <dbReference type="SAM" id="Phobius"/>
    </source>
</evidence>
<evidence type="ECO:0000256" key="3">
    <source>
        <dbReference type="SAM" id="SignalP"/>
    </source>
</evidence>
<keyword evidence="1" id="KW-0802">TPR repeat</keyword>
<dbReference type="Gene3D" id="2.30.30.40">
    <property type="entry name" value="SH3 Domains"/>
    <property type="match status" value="1"/>
</dbReference>
<dbReference type="EMBL" id="JUIW01000010">
    <property type="protein sequence ID" value="RYJ41460.1"/>
    <property type="molecule type" value="Genomic_DNA"/>
</dbReference>
<feature type="chain" id="PRO_5019139369" evidence="3">
    <location>
        <begin position="24"/>
        <end position="255"/>
    </location>
</feature>
<organism evidence="4 5">
    <name type="scientific">Flavobacterium beibuense</name>
    <dbReference type="NCBI Taxonomy" id="657326"/>
    <lineage>
        <taxon>Bacteria</taxon>
        <taxon>Pseudomonadati</taxon>
        <taxon>Bacteroidota</taxon>
        <taxon>Flavobacteriia</taxon>
        <taxon>Flavobacteriales</taxon>
        <taxon>Flavobacteriaceae</taxon>
        <taxon>Flavobacterium</taxon>
    </lineage>
</organism>
<name>A0A444W6H5_9FLAO</name>
<feature type="transmembrane region" description="Helical" evidence="2">
    <location>
        <begin position="163"/>
        <end position="184"/>
    </location>
</feature>
<feature type="signal peptide" evidence="3">
    <location>
        <begin position="1"/>
        <end position="23"/>
    </location>
</feature>
<accession>A0A444W6H5</accession>
<feature type="transmembrane region" description="Helical" evidence="2">
    <location>
        <begin position="133"/>
        <end position="154"/>
    </location>
</feature>
<dbReference type="SMART" id="SM00028">
    <property type="entry name" value="TPR"/>
    <property type="match status" value="2"/>
</dbReference>
<comment type="caution">
    <text evidence="4">The sequence shown here is derived from an EMBL/GenBank/DDBJ whole genome shotgun (WGS) entry which is preliminary data.</text>
</comment>
<dbReference type="Proteomes" id="UP000289775">
    <property type="component" value="Unassembled WGS sequence"/>
</dbReference>
<keyword evidence="2" id="KW-1133">Transmembrane helix</keyword>
<reference evidence="4 5" key="1">
    <citation type="submission" date="2014-12" db="EMBL/GenBank/DDBJ databases">
        <title>Genome sequence of Flavobacterium beibuense RSKm HC5.</title>
        <authorList>
            <person name="Kim J.F."/>
            <person name="Song J.Y."/>
            <person name="Kwak M.-J."/>
            <person name="Lee S.-W."/>
        </authorList>
    </citation>
    <scope>NUCLEOTIDE SEQUENCE [LARGE SCALE GENOMIC DNA]</scope>
    <source>
        <strain evidence="4 5">RSKm HC5</strain>
    </source>
</reference>
<evidence type="ECO:0000313" key="4">
    <source>
        <dbReference type="EMBL" id="RYJ41460.1"/>
    </source>
</evidence>
<dbReference type="InterPro" id="IPR011990">
    <property type="entry name" value="TPR-like_helical_dom_sf"/>
</dbReference>
<dbReference type="SUPFAM" id="SSF48452">
    <property type="entry name" value="TPR-like"/>
    <property type="match status" value="1"/>
</dbReference>
<dbReference type="Gene3D" id="1.25.40.10">
    <property type="entry name" value="Tetratricopeptide repeat domain"/>
    <property type="match status" value="1"/>
</dbReference>
<proteinExistence type="predicted"/>
<keyword evidence="2" id="KW-0812">Transmembrane</keyword>
<keyword evidence="3" id="KW-0732">Signal</keyword>
<evidence type="ECO:0000256" key="1">
    <source>
        <dbReference type="PROSITE-ProRule" id="PRU00339"/>
    </source>
</evidence>
<protein>
    <submittedName>
        <fullName evidence="4">BatE protein</fullName>
    </submittedName>
</protein>
<dbReference type="InterPro" id="IPR019734">
    <property type="entry name" value="TPR_rpt"/>
</dbReference>
<dbReference type="PROSITE" id="PS50293">
    <property type="entry name" value="TPR_REGION"/>
    <property type="match status" value="1"/>
</dbReference>
<evidence type="ECO:0000313" key="5">
    <source>
        <dbReference type="Proteomes" id="UP000289775"/>
    </source>
</evidence>
<gene>
    <name evidence="4" type="ORF">NU09_2834</name>
</gene>
<dbReference type="AlphaFoldDB" id="A0A444W6H5"/>